<dbReference type="InterPro" id="IPR049278">
    <property type="entry name" value="MS_channel_C"/>
</dbReference>
<dbReference type="InterPro" id="IPR010920">
    <property type="entry name" value="LSM_dom_sf"/>
</dbReference>
<evidence type="ECO:0000259" key="9">
    <source>
        <dbReference type="Pfam" id="PF00924"/>
    </source>
</evidence>
<evidence type="ECO:0000259" key="10">
    <source>
        <dbReference type="Pfam" id="PF21082"/>
    </source>
</evidence>
<sequence>MAVTDFVGTLEMTWLLAGIAILVAWYGSKLLADRLRPRLERRALRPTTANAVLLAGRIAIVCYAFVPFAGLLGFRPQNVLLSFTVLSLVVGAVLAPIGRSYVSGLFILFNRPYEVGDMIELADREERGYVDDITLGYTRVFTLENSFLVIPNETMRERDVRNCSAEDERSRLSIEVCVTYEGDLEQACELLERSARRVDGVIEGGPPIRVGQSRFPARPTAFVREFADHGISIDLKLWLEEPYLPLKVRSAVQRNAWNAFRDADVEIAYPHTHHVFDETSGRARVAFDSPDGESLEPEVGDDALDRNRRIESESADRSSADRRPKPGEAIDHGEGPTDSA</sequence>
<evidence type="ECO:0000256" key="6">
    <source>
        <dbReference type="ARBA" id="ARBA00023136"/>
    </source>
</evidence>
<comment type="similarity">
    <text evidence="2">Belongs to the MscS (TC 1.A.23) family.</text>
</comment>
<evidence type="ECO:0000256" key="5">
    <source>
        <dbReference type="ARBA" id="ARBA00022989"/>
    </source>
</evidence>
<dbReference type="GO" id="GO:0008381">
    <property type="term" value="F:mechanosensitive monoatomic ion channel activity"/>
    <property type="evidence" value="ECO:0007669"/>
    <property type="project" value="InterPro"/>
</dbReference>
<dbReference type="PANTHER" id="PTHR30221:SF1">
    <property type="entry name" value="SMALL-CONDUCTANCE MECHANOSENSITIVE CHANNEL"/>
    <property type="match status" value="1"/>
</dbReference>
<accession>A0A3N6PEC3</accession>
<dbReference type="GO" id="GO:0005886">
    <property type="term" value="C:plasma membrane"/>
    <property type="evidence" value="ECO:0007669"/>
    <property type="project" value="UniProtKB-SubCell"/>
</dbReference>
<dbReference type="OrthoDB" id="11475at2157"/>
<evidence type="ECO:0000256" key="3">
    <source>
        <dbReference type="ARBA" id="ARBA00022475"/>
    </source>
</evidence>
<dbReference type="InterPro" id="IPR006685">
    <property type="entry name" value="MscS_channel_2nd"/>
</dbReference>
<evidence type="ECO:0000256" key="7">
    <source>
        <dbReference type="SAM" id="MobiDB-lite"/>
    </source>
</evidence>
<evidence type="ECO:0000256" key="2">
    <source>
        <dbReference type="ARBA" id="ARBA00008017"/>
    </source>
</evidence>
<dbReference type="InterPro" id="IPR011066">
    <property type="entry name" value="MscS_channel_C_sf"/>
</dbReference>
<keyword evidence="12" id="KW-1185">Reference proteome</keyword>
<comment type="caution">
    <text evidence="11">The sequence shown here is derived from an EMBL/GenBank/DDBJ whole genome shotgun (WGS) entry which is preliminary data.</text>
</comment>
<evidence type="ECO:0000256" key="8">
    <source>
        <dbReference type="SAM" id="Phobius"/>
    </source>
</evidence>
<protein>
    <submittedName>
        <fullName evidence="11">Mechanosensitive ion channel family protein</fullName>
    </submittedName>
</protein>
<dbReference type="InterPro" id="IPR045275">
    <property type="entry name" value="MscS_archaea/bacteria_type"/>
</dbReference>
<evidence type="ECO:0000313" key="12">
    <source>
        <dbReference type="Proteomes" id="UP000282323"/>
    </source>
</evidence>
<dbReference type="InterPro" id="IPR023408">
    <property type="entry name" value="MscS_beta-dom_sf"/>
</dbReference>
<feature type="compositionally biased region" description="Acidic residues" evidence="7">
    <location>
        <begin position="290"/>
        <end position="302"/>
    </location>
</feature>
<dbReference type="Pfam" id="PF21082">
    <property type="entry name" value="MS_channel_3rd"/>
    <property type="match status" value="1"/>
</dbReference>
<feature type="transmembrane region" description="Helical" evidence="8">
    <location>
        <begin position="12"/>
        <end position="32"/>
    </location>
</feature>
<dbReference type="Gene3D" id="2.30.30.60">
    <property type="match status" value="1"/>
</dbReference>
<evidence type="ECO:0000256" key="4">
    <source>
        <dbReference type="ARBA" id="ARBA00022692"/>
    </source>
</evidence>
<keyword evidence="4 8" id="KW-0812">Transmembrane</keyword>
<feature type="region of interest" description="Disordered" evidence="7">
    <location>
        <begin position="286"/>
        <end position="340"/>
    </location>
</feature>
<keyword evidence="3" id="KW-1003">Cell membrane</keyword>
<feature type="transmembrane region" description="Helical" evidence="8">
    <location>
        <begin position="52"/>
        <end position="74"/>
    </location>
</feature>
<feature type="compositionally biased region" description="Basic and acidic residues" evidence="7">
    <location>
        <begin position="303"/>
        <end position="340"/>
    </location>
</feature>
<dbReference type="AlphaFoldDB" id="A0A3N6PEC3"/>
<proteinExistence type="inferred from homology"/>
<reference evidence="11 12" key="1">
    <citation type="submission" date="2018-10" db="EMBL/GenBank/DDBJ databases">
        <title>Natrarchaeobius chitinivorans gen. nov., sp. nov., and Natrarchaeobius haloalkaliphilus sp. nov., alkaliphilic, chitin-utilizing haloarchaea from hypersaline alkaline lakes.</title>
        <authorList>
            <person name="Sorokin D.Y."/>
            <person name="Elcheninov A.G."/>
            <person name="Kostrikina N.A."/>
            <person name="Bale N.J."/>
            <person name="Sinninghe Damste J.S."/>
            <person name="Khijniak T.V."/>
            <person name="Kublanov I.V."/>
            <person name="Toshchakov S.V."/>
        </authorList>
    </citation>
    <scope>NUCLEOTIDE SEQUENCE [LARGE SCALE GENOMIC DNA]</scope>
    <source>
        <strain evidence="11 12">AArcht4T</strain>
    </source>
</reference>
<organism evidence="11 12">
    <name type="scientific">Natrarchaeobius chitinivorans</name>
    <dbReference type="NCBI Taxonomy" id="1679083"/>
    <lineage>
        <taxon>Archaea</taxon>
        <taxon>Methanobacteriati</taxon>
        <taxon>Methanobacteriota</taxon>
        <taxon>Stenosarchaea group</taxon>
        <taxon>Halobacteria</taxon>
        <taxon>Halobacteriales</taxon>
        <taxon>Natrialbaceae</taxon>
        <taxon>Natrarchaeobius</taxon>
    </lineage>
</organism>
<dbReference type="EMBL" id="REGA01000001">
    <property type="protein sequence ID" value="RQG98089.1"/>
    <property type="molecule type" value="Genomic_DNA"/>
</dbReference>
<dbReference type="SUPFAM" id="SSF82689">
    <property type="entry name" value="Mechanosensitive channel protein MscS (YggB), C-terminal domain"/>
    <property type="match status" value="1"/>
</dbReference>
<keyword evidence="6 8" id="KW-0472">Membrane</keyword>
<feature type="domain" description="Mechanosensitive ion channel MscS" evidence="9">
    <location>
        <begin position="100"/>
        <end position="164"/>
    </location>
</feature>
<dbReference type="PANTHER" id="PTHR30221">
    <property type="entry name" value="SMALL-CONDUCTANCE MECHANOSENSITIVE CHANNEL"/>
    <property type="match status" value="1"/>
</dbReference>
<feature type="domain" description="Mechanosensitive ion channel MscS C-terminal" evidence="10">
    <location>
        <begin position="173"/>
        <end position="267"/>
    </location>
</feature>
<feature type="transmembrane region" description="Helical" evidence="8">
    <location>
        <begin position="80"/>
        <end position="102"/>
    </location>
</feature>
<evidence type="ECO:0000256" key="1">
    <source>
        <dbReference type="ARBA" id="ARBA00004651"/>
    </source>
</evidence>
<dbReference type="Gene3D" id="3.30.70.100">
    <property type="match status" value="1"/>
</dbReference>
<dbReference type="SUPFAM" id="SSF50182">
    <property type="entry name" value="Sm-like ribonucleoproteins"/>
    <property type="match status" value="1"/>
</dbReference>
<evidence type="ECO:0000313" key="11">
    <source>
        <dbReference type="EMBL" id="RQG98089.1"/>
    </source>
</evidence>
<dbReference type="Pfam" id="PF00924">
    <property type="entry name" value="MS_channel_2nd"/>
    <property type="match status" value="1"/>
</dbReference>
<dbReference type="Gene3D" id="1.10.287.1260">
    <property type="match status" value="1"/>
</dbReference>
<dbReference type="Proteomes" id="UP000282323">
    <property type="component" value="Unassembled WGS sequence"/>
</dbReference>
<comment type="subcellular location">
    <subcellularLocation>
        <location evidence="1">Cell membrane</location>
        <topology evidence="1">Multi-pass membrane protein</topology>
    </subcellularLocation>
</comment>
<keyword evidence="5 8" id="KW-1133">Transmembrane helix</keyword>
<name>A0A3N6PEC3_NATCH</name>
<gene>
    <name evidence="11" type="ORF">EA473_00920</name>
</gene>